<dbReference type="CDD" id="cd07432">
    <property type="entry name" value="PHP_HisPPase"/>
    <property type="match status" value="1"/>
</dbReference>
<dbReference type="InterPro" id="IPR052018">
    <property type="entry name" value="PHP_domain"/>
</dbReference>
<dbReference type="EMBL" id="CP021422">
    <property type="protein sequence ID" value="ASB42299.1"/>
    <property type="molecule type" value="Genomic_DNA"/>
</dbReference>
<dbReference type="SUPFAM" id="SSF89550">
    <property type="entry name" value="PHP domain-like"/>
    <property type="match status" value="1"/>
</dbReference>
<dbReference type="PANTHER" id="PTHR42924:SF3">
    <property type="entry name" value="POLYMERASE_HISTIDINOL PHOSPHATASE N-TERMINAL DOMAIN-CONTAINING PROTEIN"/>
    <property type="match status" value="1"/>
</dbReference>
<dbReference type="InterPro" id="IPR016195">
    <property type="entry name" value="Pol/histidinol_Pase-like"/>
</dbReference>
<dbReference type="Proteomes" id="UP000196710">
    <property type="component" value="Chromosome"/>
</dbReference>
<dbReference type="GO" id="GO:0035312">
    <property type="term" value="F:5'-3' DNA exonuclease activity"/>
    <property type="evidence" value="ECO:0007669"/>
    <property type="project" value="TreeGrafter"/>
</dbReference>
<protein>
    <submittedName>
        <fullName evidence="2">PHP domain-containing protein</fullName>
    </submittedName>
</protein>
<dbReference type="GO" id="GO:0004534">
    <property type="term" value="F:5'-3' RNA exonuclease activity"/>
    <property type="evidence" value="ECO:0007669"/>
    <property type="project" value="TreeGrafter"/>
</dbReference>
<evidence type="ECO:0000313" key="2">
    <source>
        <dbReference type="EMBL" id="QQR31579.1"/>
    </source>
</evidence>
<name>A0A1Z2XV89_9FIRM</name>
<reference evidence="2 4" key="3">
    <citation type="submission" date="2020-11" db="EMBL/GenBank/DDBJ databases">
        <title>Closed and high quality bacterial genomes of the OMM12 community.</title>
        <authorList>
            <person name="Marbouty M."/>
            <person name="Lamy-Besnier Q."/>
            <person name="Debarbieux L."/>
            <person name="Koszul R."/>
        </authorList>
    </citation>
    <scope>NUCLEOTIDE SEQUENCE [LARGE SCALE GENOMIC DNA]</scope>
    <source>
        <strain evidence="2 4">KB18</strain>
    </source>
</reference>
<accession>A0A1Z2XV89</accession>
<sequence>MTDENYPYLYETHCHTCWCSGCGVSTPYEMAGAYYEAGYAGMIFTDHFLRGNTAVPKDWPWEKKVSRYYDVYLAAREWAKGKDFDVLFGIEHNYGHGKEVLTYGIDLDFLLKYPDIDRLPLSEYSRLVHEWGGFLSMAHPFRDRDYIDMSVGPEPQYLDALEVFNYHNYPEENEKAVELARETGLPGTSGGDVHIYTDGGINNSGIALPKRARTGEELVELLRARDYRLVYEGRLMDCNIL</sequence>
<dbReference type="Proteomes" id="UP000596035">
    <property type="component" value="Chromosome"/>
</dbReference>
<evidence type="ECO:0000313" key="1">
    <source>
        <dbReference type="EMBL" id="ASB42299.1"/>
    </source>
</evidence>
<dbReference type="EMBL" id="CP065321">
    <property type="protein sequence ID" value="QQR31579.1"/>
    <property type="molecule type" value="Genomic_DNA"/>
</dbReference>
<reference evidence="3" key="2">
    <citation type="submission" date="2017-05" db="EMBL/GenBank/DDBJ databases">
        <title>Improved OligoMM genomes.</title>
        <authorList>
            <person name="Garzetti D."/>
        </authorList>
    </citation>
    <scope>NUCLEOTIDE SEQUENCE [LARGE SCALE GENOMIC DNA]</scope>
    <source>
        <strain evidence="3">KB18</strain>
    </source>
</reference>
<dbReference type="Gene3D" id="3.20.20.140">
    <property type="entry name" value="Metal-dependent hydrolases"/>
    <property type="match status" value="1"/>
</dbReference>
<gene>
    <name evidence="1" type="ORF">ADH66_17545</name>
    <name evidence="2" type="ORF">I5Q82_07945</name>
</gene>
<keyword evidence="3" id="KW-1185">Reference proteome</keyword>
<dbReference type="AlphaFoldDB" id="A0A1Z2XV89"/>
<proteinExistence type="predicted"/>
<dbReference type="KEGG" id="amur:ADH66_17545"/>
<organism evidence="2 4">
    <name type="scientific">Acutalibacter muris</name>
    <dbReference type="NCBI Taxonomy" id="1796620"/>
    <lineage>
        <taxon>Bacteria</taxon>
        <taxon>Bacillati</taxon>
        <taxon>Bacillota</taxon>
        <taxon>Clostridia</taxon>
        <taxon>Eubacteriales</taxon>
        <taxon>Acutalibacteraceae</taxon>
        <taxon>Acutalibacter</taxon>
    </lineage>
</organism>
<reference evidence="1" key="1">
    <citation type="journal article" date="2017" name="Genome Announc.">
        <title>High-Quality Whole-Genome Sequences of the Oligo-Mouse-Microbiota Bacterial Community.</title>
        <authorList>
            <person name="Garzetti D."/>
            <person name="Brugiroux S."/>
            <person name="Bunk B."/>
            <person name="Pukall R."/>
            <person name="McCoy K.D."/>
            <person name="Macpherson A.J."/>
            <person name="Stecher B."/>
        </authorList>
    </citation>
    <scope>NUCLEOTIDE SEQUENCE</scope>
    <source>
        <strain evidence="1">KB18</strain>
    </source>
</reference>
<dbReference type="PANTHER" id="PTHR42924">
    <property type="entry name" value="EXONUCLEASE"/>
    <property type="match status" value="1"/>
</dbReference>
<evidence type="ECO:0000313" key="3">
    <source>
        <dbReference type="Proteomes" id="UP000196710"/>
    </source>
</evidence>
<evidence type="ECO:0000313" key="4">
    <source>
        <dbReference type="Proteomes" id="UP000596035"/>
    </source>
</evidence>
<dbReference type="RefSeq" id="WP_066538151.1">
    <property type="nucleotide sequence ID" value="NZ_CP021422.1"/>
</dbReference>